<evidence type="ECO:0000256" key="3">
    <source>
        <dbReference type="SAM" id="SignalP"/>
    </source>
</evidence>
<keyword evidence="3" id="KW-0732">Signal</keyword>
<name>A0A6I6MQ66_9CAUL</name>
<dbReference type="EC" id="3.4.11.2" evidence="5"/>
<dbReference type="InterPro" id="IPR014782">
    <property type="entry name" value="Peptidase_M1_dom"/>
</dbReference>
<dbReference type="GO" id="GO:0008270">
    <property type="term" value="F:zinc ion binding"/>
    <property type="evidence" value="ECO:0007669"/>
    <property type="project" value="InterPro"/>
</dbReference>
<dbReference type="InterPro" id="IPR034015">
    <property type="entry name" value="M1_LTA4H"/>
</dbReference>
<dbReference type="PROSITE" id="PS51257">
    <property type="entry name" value="PROKAR_LIPOPROTEIN"/>
    <property type="match status" value="1"/>
</dbReference>
<feature type="binding site" evidence="2">
    <location>
        <position position="315"/>
    </location>
    <ligand>
        <name>Zn(2+)</name>
        <dbReference type="ChEBI" id="CHEBI:29105"/>
        <note>catalytic</note>
    </ligand>
</feature>
<dbReference type="RefSeq" id="WP_158764302.1">
    <property type="nucleotide sequence ID" value="NZ_CP047045.1"/>
</dbReference>
<keyword evidence="6" id="KW-1185">Reference proteome</keyword>
<dbReference type="Proteomes" id="UP000431269">
    <property type="component" value="Chromosome"/>
</dbReference>
<gene>
    <name evidence="5" type="primary">pepN_1</name>
    <name evidence="5" type="ORF">DSM104635_00102</name>
</gene>
<keyword evidence="5" id="KW-0031">Aminopeptidase</keyword>
<feature type="active site" description="Proton donor" evidence="1">
    <location>
        <position position="398"/>
    </location>
</feature>
<feature type="signal peptide" evidence="3">
    <location>
        <begin position="1"/>
        <end position="17"/>
    </location>
</feature>
<dbReference type="InterPro" id="IPR042097">
    <property type="entry name" value="Aminopeptidase_N-like_N_sf"/>
</dbReference>
<dbReference type="EMBL" id="CP047045">
    <property type="protein sequence ID" value="QGZ93293.1"/>
    <property type="molecule type" value="Genomic_DNA"/>
</dbReference>
<dbReference type="PANTHER" id="PTHR45726">
    <property type="entry name" value="LEUKOTRIENE A-4 HYDROLASE"/>
    <property type="match status" value="1"/>
</dbReference>
<accession>A0A6I6MQ66</accession>
<dbReference type="Pfam" id="PF01433">
    <property type="entry name" value="Peptidase_M1"/>
    <property type="match status" value="1"/>
</dbReference>
<keyword evidence="5" id="KW-0378">Hydrolase</keyword>
<proteinExistence type="predicted"/>
<feature type="domain" description="Peptidase M1 membrane alanine aminopeptidase" evidence="4">
    <location>
        <begin position="314"/>
        <end position="457"/>
    </location>
</feature>
<evidence type="ECO:0000256" key="2">
    <source>
        <dbReference type="PIRSR" id="PIRSR634015-3"/>
    </source>
</evidence>
<dbReference type="InterPro" id="IPR027268">
    <property type="entry name" value="Peptidase_M4/M1_CTD_sf"/>
</dbReference>
<feature type="binding site" evidence="2">
    <location>
        <position position="338"/>
    </location>
    <ligand>
        <name>Zn(2+)</name>
        <dbReference type="ChEBI" id="CHEBI:29105"/>
        <note>catalytic</note>
    </ligand>
</feature>
<evidence type="ECO:0000313" key="6">
    <source>
        <dbReference type="Proteomes" id="UP000431269"/>
    </source>
</evidence>
<evidence type="ECO:0000259" key="4">
    <source>
        <dbReference type="Pfam" id="PF01433"/>
    </source>
</evidence>
<organism evidence="5 6">
    <name type="scientific">Terricaulis silvestris</name>
    <dbReference type="NCBI Taxonomy" id="2686094"/>
    <lineage>
        <taxon>Bacteria</taxon>
        <taxon>Pseudomonadati</taxon>
        <taxon>Pseudomonadota</taxon>
        <taxon>Alphaproteobacteria</taxon>
        <taxon>Caulobacterales</taxon>
        <taxon>Caulobacteraceae</taxon>
        <taxon>Terricaulis</taxon>
    </lineage>
</organism>
<keyword evidence="5" id="KW-0645">Protease</keyword>
<dbReference type="GO" id="GO:0008237">
    <property type="term" value="F:metallopeptidase activity"/>
    <property type="evidence" value="ECO:0007669"/>
    <property type="project" value="InterPro"/>
</dbReference>
<sequence length="460" mass="51743">MAKLWGMVLALALGACASGPRGWENTGQETFATAQTRCQIGTQEVDGAQWEICMNGFGWWQTTGVIHDGGYDVLRVYLTVTPDTETRTIGGWQSMTLRAERELTEVRFDANALTLAEATMDGDPMMSRIEDGKVVFTFPYPIRPGRLVTLRFNYAGAPARGLVWEENGLYTSYFTCDWMFCALDRPGDAFEFFSDWRKAEDWRTLETEIAHAYPAHVQGFAAGRWAEVRERAGETDFVYASMHGSEADLRAMFADTPRMAASFERRAGLPFPHATYTQLLVQGGAAQEGAGFAILGDDVVRPVLTDPHEDWAAAHEMAHAYWGDLITPKDWSHFWLSEGLTTFMVAAWKQERWGEADYQREIGLATTRWTRARDAGWDRPLAFAAAYPDLRTRRAIQYSKGMLFFVELRRALGEEAFWRGIATYTRANAGGVVESADMQHAMEEASGRDLDALFAEWVYP</sequence>
<evidence type="ECO:0000313" key="5">
    <source>
        <dbReference type="EMBL" id="QGZ93293.1"/>
    </source>
</evidence>
<dbReference type="Gene3D" id="2.60.40.1730">
    <property type="entry name" value="tricorn interacting facor f3 domain"/>
    <property type="match status" value="1"/>
</dbReference>
<dbReference type="SUPFAM" id="SSF63737">
    <property type="entry name" value="Leukotriene A4 hydrolase N-terminal domain"/>
    <property type="match status" value="1"/>
</dbReference>
<dbReference type="KEGG" id="tsv:DSM104635_00102"/>
<dbReference type="GO" id="GO:0016285">
    <property type="term" value="F:alanyl aminopeptidase activity"/>
    <property type="evidence" value="ECO:0007669"/>
    <property type="project" value="UniProtKB-EC"/>
</dbReference>
<dbReference type="SUPFAM" id="SSF55486">
    <property type="entry name" value="Metalloproteases ('zincins'), catalytic domain"/>
    <property type="match status" value="1"/>
</dbReference>
<feature type="active site" description="Proton acceptor" evidence="1">
    <location>
        <position position="316"/>
    </location>
</feature>
<dbReference type="PANTHER" id="PTHR45726:SF3">
    <property type="entry name" value="LEUKOTRIENE A-4 HYDROLASE"/>
    <property type="match status" value="1"/>
</dbReference>
<feature type="chain" id="PRO_5026204388" evidence="3">
    <location>
        <begin position="18"/>
        <end position="460"/>
    </location>
</feature>
<keyword evidence="2" id="KW-0479">Metal-binding</keyword>
<reference evidence="6" key="1">
    <citation type="submission" date="2019-12" db="EMBL/GenBank/DDBJ databases">
        <title>Complete genome of Terracaulis silvestris 0127_4.</title>
        <authorList>
            <person name="Vieira S."/>
            <person name="Riedel T."/>
            <person name="Sproer C."/>
            <person name="Pascual J."/>
            <person name="Boedeker C."/>
            <person name="Overmann J."/>
        </authorList>
    </citation>
    <scope>NUCLEOTIDE SEQUENCE [LARGE SCALE GENOMIC DNA]</scope>
    <source>
        <strain evidence="6">0127_4</strain>
    </source>
</reference>
<protein>
    <submittedName>
        <fullName evidence="5">Aminopeptidase N</fullName>
        <ecNumber evidence="5">3.4.11.2</ecNumber>
    </submittedName>
</protein>
<dbReference type="AlphaFoldDB" id="A0A6I6MQ66"/>
<dbReference type="Gene3D" id="1.10.390.10">
    <property type="entry name" value="Neutral Protease Domain 2"/>
    <property type="match status" value="1"/>
</dbReference>
<keyword evidence="2" id="KW-0862">Zinc</keyword>
<evidence type="ECO:0000256" key="1">
    <source>
        <dbReference type="PIRSR" id="PIRSR634015-1"/>
    </source>
</evidence>
<comment type="cofactor">
    <cofactor evidence="2">
        <name>Zn(2+)</name>
        <dbReference type="ChEBI" id="CHEBI:29105"/>
    </cofactor>
    <text evidence="2">Binds 1 zinc ion per subunit.</text>
</comment>
<feature type="binding site" evidence="2">
    <location>
        <position position="319"/>
    </location>
    <ligand>
        <name>Zn(2+)</name>
        <dbReference type="ChEBI" id="CHEBI:29105"/>
        <note>catalytic</note>
    </ligand>
</feature>